<evidence type="ECO:0000313" key="2">
    <source>
        <dbReference type="EMBL" id="TKC10671.1"/>
    </source>
</evidence>
<keyword evidence="1" id="KW-0732">Signal</keyword>
<reference evidence="2 3" key="1">
    <citation type="submission" date="2019-04" db="EMBL/GenBank/DDBJ databases">
        <title>Pedobacter sp. RP-3-22 sp. nov., isolated from Arctic soil.</title>
        <authorList>
            <person name="Dahal R.H."/>
            <person name="Kim D.-U."/>
        </authorList>
    </citation>
    <scope>NUCLEOTIDE SEQUENCE [LARGE SCALE GENOMIC DNA]</scope>
    <source>
        <strain evidence="2 3">RP-3-22</strain>
    </source>
</reference>
<dbReference type="EMBL" id="SWBR01000002">
    <property type="protein sequence ID" value="TKC10671.1"/>
    <property type="molecule type" value="Genomic_DNA"/>
</dbReference>
<keyword evidence="2" id="KW-0378">Hydrolase</keyword>
<dbReference type="OrthoDB" id="787688at2"/>
<organism evidence="2 3">
    <name type="scientific">Pedobacter polaris</name>
    <dbReference type="NCBI Taxonomy" id="2571273"/>
    <lineage>
        <taxon>Bacteria</taxon>
        <taxon>Pseudomonadati</taxon>
        <taxon>Bacteroidota</taxon>
        <taxon>Sphingobacteriia</taxon>
        <taxon>Sphingobacteriales</taxon>
        <taxon>Sphingobacteriaceae</taxon>
        <taxon>Pedobacter</taxon>
    </lineage>
</organism>
<dbReference type="AlphaFoldDB" id="A0A4U1CRH8"/>
<proteinExistence type="predicted"/>
<feature type="chain" id="PRO_5020393725" evidence="1">
    <location>
        <begin position="19"/>
        <end position="419"/>
    </location>
</feature>
<dbReference type="Gene3D" id="2.60.40.1120">
    <property type="entry name" value="Carboxypeptidase-like, regulatory domain"/>
    <property type="match status" value="1"/>
</dbReference>
<keyword evidence="2" id="KW-0645">Protease</keyword>
<dbReference type="Pfam" id="PF13715">
    <property type="entry name" value="CarbopepD_reg_2"/>
    <property type="match status" value="1"/>
</dbReference>
<evidence type="ECO:0000313" key="3">
    <source>
        <dbReference type="Proteomes" id="UP000309488"/>
    </source>
</evidence>
<feature type="signal peptide" evidence="1">
    <location>
        <begin position="1"/>
        <end position="18"/>
    </location>
</feature>
<protein>
    <submittedName>
        <fullName evidence="2">Carboxypeptidase-like regulatory domain-containing protein</fullName>
    </submittedName>
</protein>
<dbReference type="SUPFAM" id="SSF49464">
    <property type="entry name" value="Carboxypeptidase regulatory domain-like"/>
    <property type="match status" value="1"/>
</dbReference>
<accession>A0A4U1CRH8</accession>
<dbReference type="InterPro" id="IPR008969">
    <property type="entry name" value="CarboxyPept-like_regulatory"/>
</dbReference>
<keyword evidence="3" id="KW-1185">Reference proteome</keyword>
<keyword evidence="2" id="KW-0121">Carboxypeptidase</keyword>
<evidence type="ECO:0000256" key="1">
    <source>
        <dbReference type="SAM" id="SignalP"/>
    </source>
</evidence>
<name>A0A4U1CRH8_9SPHI</name>
<gene>
    <name evidence="2" type="ORF">FA048_10875</name>
</gene>
<dbReference type="Proteomes" id="UP000309488">
    <property type="component" value="Unassembled WGS sequence"/>
</dbReference>
<comment type="caution">
    <text evidence="2">The sequence shown here is derived from an EMBL/GenBank/DDBJ whole genome shotgun (WGS) entry which is preliminary data.</text>
</comment>
<sequence length="419" mass="48667">MKKYLLFLFLFYSAIANAQTILKGKVIDEKTKEELSGISIYINSTTIGTITDNEGEFTLTIPFNGKVELVVSHLIYQKKMILIDANSKETLLIALKPQNNTLNEVVIKSSRNKDDNYNKWGYLFTKILMGTDSHFAHSCKIKNPETLVFYFDKETNELSVFAKEPLVIENSVMAYKVKLDMENFKYAFNTDVLQVNYSTFFEELPIAKGKERNVKAWRYSAYYGSQMHFMRSVYQNNLTREGFTLYAYRTIKNKEKERVSKIIQLKIGQTFAANNNPNYELKTLFKDRDTAGYYQLIMKQNDIVALDTTKVSLRKLAVLDREMSTVKFNFKDTLMINYKPNSQSKQNITGKEVVEVKNSHGTKKNDGLNTYMYFIEDGGINIQNNGYYSELRLFIYGNMSERRISQLLPWDYEPDKPNL</sequence>
<dbReference type="RefSeq" id="WP_136840727.1">
    <property type="nucleotide sequence ID" value="NZ_SWBR01000002.1"/>
</dbReference>
<dbReference type="GO" id="GO:0004180">
    <property type="term" value="F:carboxypeptidase activity"/>
    <property type="evidence" value="ECO:0007669"/>
    <property type="project" value="UniProtKB-KW"/>
</dbReference>